<name>A0A8E0RMH0_9TREM</name>
<evidence type="ECO:0000256" key="12">
    <source>
        <dbReference type="SAM" id="MobiDB-lite"/>
    </source>
</evidence>
<proteinExistence type="inferred from homology"/>
<dbReference type="EMBL" id="LUCM01010213">
    <property type="protein sequence ID" value="KAA0185801.1"/>
    <property type="molecule type" value="Genomic_DNA"/>
</dbReference>
<evidence type="ECO:0000256" key="4">
    <source>
        <dbReference type="ARBA" id="ARBA00022692"/>
    </source>
</evidence>
<organism evidence="13 14">
    <name type="scientific">Fasciolopsis buskii</name>
    <dbReference type="NCBI Taxonomy" id="27845"/>
    <lineage>
        <taxon>Eukaryota</taxon>
        <taxon>Metazoa</taxon>
        <taxon>Spiralia</taxon>
        <taxon>Lophotrochozoa</taxon>
        <taxon>Platyhelminthes</taxon>
        <taxon>Trematoda</taxon>
        <taxon>Digenea</taxon>
        <taxon>Plagiorchiida</taxon>
        <taxon>Echinostomata</taxon>
        <taxon>Echinostomatoidea</taxon>
        <taxon>Fasciolidae</taxon>
        <taxon>Fasciolopsis</taxon>
    </lineage>
</organism>
<keyword evidence="4 10" id="KW-0812">Transmembrane</keyword>
<comment type="similarity">
    <text evidence="2 11">Belongs to the mitochondrial carrier (TC 2.A.29) family.</text>
</comment>
<dbReference type="Proteomes" id="UP000728185">
    <property type="component" value="Unassembled WGS sequence"/>
</dbReference>
<dbReference type="GO" id="GO:0090149">
    <property type="term" value="P:mitochondrial membrane fission"/>
    <property type="evidence" value="ECO:0007669"/>
    <property type="project" value="InterPro"/>
</dbReference>
<evidence type="ECO:0000256" key="9">
    <source>
        <dbReference type="ARBA" id="ARBA00023136"/>
    </source>
</evidence>
<sequence length="458" mass="50470">MFSERLRRLELANNTVTLSEASRSSNLTVEDVTLDGRSDGDAPQSLAASYEFAGLGIGFASMIAEVVLSHPFVVIRSQCQVRSTSTKLHLLPFSLLPVVSKCVQIQGLAFLWKGLGSVFVVRGLCLLSENFLSEVTSLPKEVSRISSIRRLGGHIVLKVLSWILVTPFYASSIVELVQSDKASEPTTLISCLRSGFCRLFHMPSSPRLGSGGSVFHGTHKRSLSVSTSRLLSTWRLIPPVVLLNVGHYVVRSAASVFATAYWGENGDRLEIDAELDMTLKGDVEAHERDFSPADRITLVHQRQETVLQTVYTRYYTDLLMAMTANLAADVITYPLETLVIRLCVQGTRTLVDNMDSGDVVVPVVSSYEGFTDAFRSAMDSPQGLISLYRGFGALLTQYAVQVAFLYGIRRLYQEILYMWPLPPKVPLGTSQAQRPSTSTGIATAPSAMQRPHEEQLWD</sequence>
<keyword evidence="9 10" id="KW-0472">Membrane</keyword>
<keyword evidence="7" id="KW-1133">Transmembrane helix</keyword>
<evidence type="ECO:0000256" key="7">
    <source>
        <dbReference type="ARBA" id="ARBA00022989"/>
    </source>
</evidence>
<dbReference type="Pfam" id="PF00153">
    <property type="entry name" value="Mito_carr"/>
    <property type="match status" value="1"/>
</dbReference>
<evidence type="ECO:0000256" key="1">
    <source>
        <dbReference type="ARBA" id="ARBA00004374"/>
    </source>
</evidence>
<evidence type="ECO:0000313" key="14">
    <source>
        <dbReference type="Proteomes" id="UP000728185"/>
    </source>
</evidence>
<evidence type="ECO:0000256" key="6">
    <source>
        <dbReference type="ARBA" id="ARBA00022787"/>
    </source>
</evidence>
<dbReference type="InterPro" id="IPR018108">
    <property type="entry name" value="MCP_transmembrane"/>
</dbReference>
<keyword evidence="6" id="KW-1000">Mitochondrion outer membrane</keyword>
<evidence type="ECO:0000256" key="3">
    <source>
        <dbReference type="ARBA" id="ARBA00022448"/>
    </source>
</evidence>
<keyword evidence="8" id="KW-0496">Mitochondrion</keyword>
<protein>
    <submittedName>
        <fullName evidence="13">Mitochondrial substrate solute carrier</fullName>
    </submittedName>
</protein>
<evidence type="ECO:0000256" key="10">
    <source>
        <dbReference type="PROSITE-ProRule" id="PRU00282"/>
    </source>
</evidence>
<evidence type="ECO:0000256" key="2">
    <source>
        <dbReference type="ARBA" id="ARBA00006375"/>
    </source>
</evidence>
<comment type="caution">
    <text evidence="13">The sequence shown here is derived from an EMBL/GenBank/DDBJ whole genome shotgun (WGS) entry which is preliminary data.</text>
</comment>
<feature type="compositionally biased region" description="Polar residues" evidence="12">
    <location>
        <begin position="428"/>
        <end position="441"/>
    </location>
</feature>
<dbReference type="OrthoDB" id="2403262at2759"/>
<reference evidence="13" key="1">
    <citation type="submission" date="2019-05" db="EMBL/GenBank/DDBJ databases">
        <title>Annotation for the trematode Fasciolopsis buski.</title>
        <authorList>
            <person name="Choi Y.-J."/>
        </authorList>
    </citation>
    <scope>NUCLEOTIDE SEQUENCE</scope>
    <source>
        <strain evidence="13">HT</strain>
        <tissue evidence="13">Whole worm</tissue>
    </source>
</reference>
<gene>
    <name evidence="13" type="ORF">FBUS_03335</name>
</gene>
<keyword evidence="3 11" id="KW-0813">Transport</keyword>
<accession>A0A8E0RMH0</accession>
<dbReference type="GO" id="GO:0005741">
    <property type="term" value="C:mitochondrial outer membrane"/>
    <property type="evidence" value="ECO:0007669"/>
    <property type="project" value="UniProtKB-SubCell"/>
</dbReference>
<feature type="repeat" description="Solcar" evidence="10">
    <location>
        <begin position="312"/>
        <end position="415"/>
    </location>
</feature>
<dbReference type="PANTHER" id="PTHR21252">
    <property type="entry name" value="TB1 PROTEIN-RELATED"/>
    <property type="match status" value="1"/>
</dbReference>
<feature type="region of interest" description="Disordered" evidence="12">
    <location>
        <begin position="428"/>
        <end position="458"/>
    </location>
</feature>
<dbReference type="InterPro" id="IPR023395">
    <property type="entry name" value="MCP_dom_sf"/>
</dbReference>
<keyword evidence="5" id="KW-0677">Repeat</keyword>
<dbReference type="PROSITE" id="PS50920">
    <property type="entry name" value="SOLCAR"/>
    <property type="match status" value="1"/>
</dbReference>
<evidence type="ECO:0000256" key="11">
    <source>
        <dbReference type="RuleBase" id="RU000488"/>
    </source>
</evidence>
<dbReference type="AlphaFoldDB" id="A0A8E0RMH0"/>
<evidence type="ECO:0000256" key="5">
    <source>
        <dbReference type="ARBA" id="ARBA00022737"/>
    </source>
</evidence>
<dbReference type="SUPFAM" id="SSF103506">
    <property type="entry name" value="Mitochondrial carrier"/>
    <property type="match status" value="2"/>
</dbReference>
<dbReference type="PANTHER" id="PTHR21252:SF2">
    <property type="entry name" value="MITOCHONDRIAL OUTER MEMBRANE PROTEIN SLC25A46"/>
    <property type="match status" value="1"/>
</dbReference>
<evidence type="ECO:0000256" key="8">
    <source>
        <dbReference type="ARBA" id="ARBA00023128"/>
    </source>
</evidence>
<dbReference type="InterPro" id="IPR039158">
    <property type="entry name" value="SLC25A46"/>
</dbReference>
<evidence type="ECO:0000313" key="13">
    <source>
        <dbReference type="EMBL" id="KAA0185801.1"/>
    </source>
</evidence>
<comment type="subcellular location">
    <subcellularLocation>
        <location evidence="1">Mitochondrion outer membrane</location>
        <topology evidence="1">Multi-pass membrane protein</topology>
    </subcellularLocation>
</comment>
<dbReference type="Gene3D" id="1.50.40.10">
    <property type="entry name" value="Mitochondrial carrier domain"/>
    <property type="match status" value="1"/>
</dbReference>
<keyword evidence="14" id="KW-1185">Reference proteome</keyword>